<accession>A0AAV7T6X9</accession>
<evidence type="ECO:0000313" key="3">
    <source>
        <dbReference type="Proteomes" id="UP001066276"/>
    </source>
</evidence>
<feature type="compositionally biased region" description="Basic residues" evidence="1">
    <location>
        <begin position="131"/>
        <end position="141"/>
    </location>
</feature>
<protein>
    <submittedName>
        <fullName evidence="2">Uncharacterized protein</fullName>
    </submittedName>
</protein>
<dbReference type="Proteomes" id="UP001066276">
    <property type="component" value="Chromosome 4_1"/>
</dbReference>
<comment type="caution">
    <text evidence="2">The sequence shown here is derived from an EMBL/GenBank/DDBJ whole genome shotgun (WGS) entry which is preliminary data.</text>
</comment>
<evidence type="ECO:0000256" key="1">
    <source>
        <dbReference type="SAM" id="MobiDB-lite"/>
    </source>
</evidence>
<name>A0AAV7T6X9_PLEWA</name>
<dbReference type="EMBL" id="JANPWB010000007">
    <property type="protein sequence ID" value="KAJ1172130.1"/>
    <property type="molecule type" value="Genomic_DNA"/>
</dbReference>
<sequence>MASTPQCPRCTIASGLLDPEALPTPSNQEQLPGNEGIRKSLLSVSSAAVAAPGRPPKEAAGGGPRGTPGEVGRTIQINTSTADYWSRKRHTTTAVFSSSQGPEDQEAATPEIRQRSGENLALAAPPETPSGRKKQKKMNTS</sequence>
<feature type="region of interest" description="Disordered" evidence="1">
    <location>
        <begin position="45"/>
        <end position="141"/>
    </location>
</feature>
<organism evidence="2 3">
    <name type="scientific">Pleurodeles waltl</name>
    <name type="common">Iberian ribbed newt</name>
    <dbReference type="NCBI Taxonomy" id="8319"/>
    <lineage>
        <taxon>Eukaryota</taxon>
        <taxon>Metazoa</taxon>
        <taxon>Chordata</taxon>
        <taxon>Craniata</taxon>
        <taxon>Vertebrata</taxon>
        <taxon>Euteleostomi</taxon>
        <taxon>Amphibia</taxon>
        <taxon>Batrachia</taxon>
        <taxon>Caudata</taxon>
        <taxon>Salamandroidea</taxon>
        <taxon>Salamandridae</taxon>
        <taxon>Pleurodelinae</taxon>
        <taxon>Pleurodeles</taxon>
    </lineage>
</organism>
<reference evidence="2" key="1">
    <citation type="journal article" date="2022" name="bioRxiv">
        <title>Sequencing and chromosome-scale assembly of the giantPleurodeles waltlgenome.</title>
        <authorList>
            <person name="Brown T."/>
            <person name="Elewa A."/>
            <person name="Iarovenko S."/>
            <person name="Subramanian E."/>
            <person name="Araus A.J."/>
            <person name="Petzold A."/>
            <person name="Susuki M."/>
            <person name="Suzuki K.-i.T."/>
            <person name="Hayashi T."/>
            <person name="Toyoda A."/>
            <person name="Oliveira C."/>
            <person name="Osipova E."/>
            <person name="Leigh N.D."/>
            <person name="Simon A."/>
            <person name="Yun M.H."/>
        </authorList>
    </citation>
    <scope>NUCLEOTIDE SEQUENCE</scope>
    <source>
        <strain evidence="2">20211129_DDA</strain>
        <tissue evidence="2">Liver</tissue>
    </source>
</reference>
<feature type="compositionally biased region" description="Polar residues" evidence="1">
    <location>
        <begin position="92"/>
        <end position="102"/>
    </location>
</feature>
<dbReference type="AlphaFoldDB" id="A0AAV7T6X9"/>
<evidence type="ECO:0000313" key="2">
    <source>
        <dbReference type="EMBL" id="KAJ1172130.1"/>
    </source>
</evidence>
<keyword evidence="3" id="KW-1185">Reference proteome</keyword>
<proteinExistence type="predicted"/>
<gene>
    <name evidence="2" type="ORF">NDU88_003980</name>
</gene>
<feature type="region of interest" description="Disordered" evidence="1">
    <location>
        <begin position="16"/>
        <end position="35"/>
    </location>
</feature>